<evidence type="ECO:0000256" key="3">
    <source>
        <dbReference type="ARBA" id="ARBA00022475"/>
    </source>
</evidence>
<dbReference type="Proteomes" id="UP001614394">
    <property type="component" value="Unassembled WGS sequence"/>
</dbReference>
<feature type="domain" description="ABC transmembrane type-1" evidence="9">
    <location>
        <begin position="107"/>
        <end position="296"/>
    </location>
</feature>
<dbReference type="InterPro" id="IPR050366">
    <property type="entry name" value="BP-dependent_transpt_permease"/>
</dbReference>
<evidence type="ECO:0000313" key="10">
    <source>
        <dbReference type="EMBL" id="MFI9105490.1"/>
    </source>
</evidence>
<evidence type="ECO:0000256" key="8">
    <source>
        <dbReference type="SAM" id="MobiDB-lite"/>
    </source>
</evidence>
<keyword evidence="2 7" id="KW-0813">Transport</keyword>
<dbReference type="Pfam" id="PF00528">
    <property type="entry name" value="BPD_transp_1"/>
    <property type="match status" value="1"/>
</dbReference>
<evidence type="ECO:0000256" key="6">
    <source>
        <dbReference type="ARBA" id="ARBA00023136"/>
    </source>
</evidence>
<dbReference type="RefSeq" id="WP_399656205.1">
    <property type="nucleotide sequence ID" value="NZ_JBITYG010000012.1"/>
</dbReference>
<keyword evidence="5 7" id="KW-1133">Transmembrane helix</keyword>
<evidence type="ECO:0000256" key="7">
    <source>
        <dbReference type="RuleBase" id="RU363032"/>
    </source>
</evidence>
<evidence type="ECO:0000256" key="2">
    <source>
        <dbReference type="ARBA" id="ARBA00022448"/>
    </source>
</evidence>
<dbReference type="InterPro" id="IPR000515">
    <property type="entry name" value="MetI-like"/>
</dbReference>
<evidence type="ECO:0000256" key="5">
    <source>
        <dbReference type="ARBA" id="ARBA00022989"/>
    </source>
</evidence>
<feature type="transmembrane region" description="Helical" evidence="7">
    <location>
        <begin position="146"/>
        <end position="166"/>
    </location>
</feature>
<evidence type="ECO:0000313" key="11">
    <source>
        <dbReference type="Proteomes" id="UP001614394"/>
    </source>
</evidence>
<evidence type="ECO:0000259" key="9">
    <source>
        <dbReference type="PROSITE" id="PS50928"/>
    </source>
</evidence>
<accession>A0ABW8CGA7</accession>
<feature type="region of interest" description="Disordered" evidence="8">
    <location>
        <begin position="1"/>
        <end position="30"/>
    </location>
</feature>
<feature type="transmembrane region" description="Helical" evidence="7">
    <location>
        <begin position="172"/>
        <end position="189"/>
    </location>
</feature>
<feature type="transmembrane region" description="Helical" evidence="7">
    <location>
        <begin position="273"/>
        <end position="299"/>
    </location>
</feature>
<feature type="transmembrane region" description="Helical" evidence="7">
    <location>
        <begin position="42"/>
        <end position="63"/>
    </location>
</feature>
<feature type="transmembrane region" description="Helical" evidence="7">
    <location>
        <begin position="227"/>
        <end position="253"/>
    </location>
</feature>
<keyword evidence="4 7" id="KW-0812">Transmembrane</keyword>
<dbReference type="EMBL" id="JBITYG010000012">
    <property type="protein sequence ID" value="MFI9105490.1"/>
    <property type="molecule type" value="Genomic_DNA"/>
</dbReference>
<organism evidence="10 11">
    <name type="scientific">Streptomyces fildesensis</name>
    <dbReference type="NCBI Taxonomy" id="375757"/>
    <lineage>
        <taxon>Bacteria</taxon>
        <taxon>Bacillati</taxon>
        <taxon>Actinomycetota</taxon>
        <taxon>Actinomycetes</taxon>
        <taxon>Kitasatosporales</taxon>
        <taxon>Streptomycetaceae</taxon>
        <taxon>Streptomyces</taxon>
    </lineage>
</organism>
<dbReference type="InterPro" id="IPR035906">
    <property type="entry name" value="MetI-like_sf"/>
</dbReference>
<evidence type="ECO:0000256" key="1">
    <source>
        <dbReference type="ARBA" id="ARBA00004651"/>
    </source>
</evidence>
<comment type="caution">
    <text evidence="10">The sequence shown here is derived from an EMBL/GenBank/DDBJ whole genome shotgun (WGS) entry which is preliminary data.</text>
</comment>
<dbReference type="CDD" id="cd06261">
    <property type="entry name" value="TM_PBP2"/>
    <property type="match status" value="1"/>
</dbReference>
<dbReference type="PROSITE" id="PS50928">
    <property type="entry name" value="ABC_TM1"/>
    <property type="match status" value="1"/>
</dbReference>
<reference evidence="10 11" key="1">
    <citation type="submission" date="2024-10" db="EMBL/GenBank/DDBJ databases">
        <title>The Natural Products Discovery Center: Release of the First 8490 Sequenced Strains for Exploring Actinobacteria Biosynthetic Diversity.</title>
        <authorList>
            <person name="Kalkreuter E."/>
            <person name="Kautsar S.A."/>
            <person name="Yang D."/>
            <person name="Bader C.D."/>
            <person name="Teijaro C.N."/>
            <person name="Fluegel L."/>
            <person name="Davis C.M."/>
            <person name="Simpson J.R."/>
            <person name="Lauterbach L."/>
            <person name="Steele A.D."/>
            <person name="Gui C."/>
            <person name="Meng S."/>
            <person name="Li G."/>
            <person name="Viehrig K."/>
            <person name="Ye F."/>
            <person name="Su P."/>
            <person name="Kiefer A.F."/>
            <person name="Nichols A."/>
            <person name="Cepeda A.J."/>
            <person name="Yan W."/>
            <person name="Fan B."/>
            <person name="Jiang Y."/>
            <person name="Adhikari A."/>
            <person name="Zheng C.-J."/>
            <person name="Schuster L."/>
            <person name="Cowan T.M."/>
            <person name="Smanski M.J."/>
            <person name="Chevrette M.G."/>
            <person name="De Carvalho L.P.S."/>
            <person name="Shen B."/>
        </authorList>
    </citation>
    <scope>NUCLEOTIDE SEQUENCE [LARGE SCALE GENOMIC DNA]</scope>
    <source>
        <strain evidence="10 11">NPDC053399</strain>
    </source>
</reference>
<evidence type="ECO:0000256" key="4">
    <source>
        <dbReference type="ARBA" id="ARBA00022692"/>
    </source>
</evidence>
<keyword evidence="11" id="KW-1185">Reference proteome</keyword>
<gene>
    <name evidence="10" type="ORF">ACIGXA_33770</name>
</gene>
<dbReference type="PANTHER" id="PTHR43386:SF1">
    <property type="entry name" value="D,D-DIPEPTIDE TRANSPORT SYSTEM PERMEASE PROTEIN DDPC-RELATED"/>
    <property type="match status" value="1"/>
</dbReference>
<protein>
    <submittedName>
        <fullName evidence="10">ABC transporter permease</fullName>
    </submittedName>
</protein>
<dbReference type="Gene3D" id="1.10.3720.10">
    <property type="entry name" value="MetI-like"/>
    <property type="match status" value="1"/>
</dbReference>
<feature type="transmembrane region" description="Helical" evidence="7">
    <location>
        <begin position="109"/>
        <end position="134"/>
    </location>
</feature>
<comment type="subcellular location">
    <subcellularLocation>
        <location evidence="1 7">Cell membrane</location>
        <topology evidence="1 7">Multi-pass membrane protein</topology>
    </subcellularLocation>
</comment>
<dbReference type="SUPFAM" id="SSF161098">
    <property type="entry name" value="MetI-like"/>
    <property type="match status" value="1"/>
</dbReference>
<keyword evidence="6 7" id="KW-0472">Membrane</keyword>
<name>A0ABW8CGA7_9ACTN</name>
<sequence>MSTLPIRTQPPARTGALPPGHGGAAGATSAAPRTARVKGSRLWLTGLCLLGALCLLALLAPLAGSPYTIHTDSLTANGLPSGLGAPGHPLGTDAIGRDMLARTLYGLRATLTIALIANITSVGLGALVGLVAGFYRGWIEQGLMRLVDVFLSIPTVLSGLALASIVGRGTTGIIIVVTALYWAWTARLVHGETVRLRSRGYVEAALAHGVSRHTTLRRHVLPHLSTILLNVAALNGAAVVVVGAGLSYLGAGIQPPTPELGNMLADGSDSMTYAPHTLFVPLVLVIATVLTFVLIAEGLNRRNPLSERRSWLDA</sequence>
<dbReference type="PANTHER" id="PTHR43386">
    <property type="entry name" value="OLIGOPEPTIDE TRANSPORT SYSTEM PERMEASE PROTEIN APPC"/>
    <property type="match status" value="1"/>
</dbReference>
<comment type="similarity">
    <text evidence="7">Belongs to the binding-protein-dependent transport system permease family.</text>
</comment>
<keyword evidence="3" id="KW-1003">Cell membrane</keyword>
<proteinExistence type="inferred from homology"/>